<evidence type="ECO:0000256" key="1">
    <source>
        <dbReference type="ARBA" id="ARBA00007832"/>
    </source>
</evidence>
<keyword evidence="5" id="KW-1185">Reference proteome</keyword>
<dbReference type="Gene3D" id="6.10.250.3370">
    <property type="match status" value="1"/>
</dbReference>
<dbReference type="InterPro" id="IPR007310">
    <property type="entry name" value="Aerobactin_biosyn_IucA/IucC_N"/>
</dbReference>
<evidence type="ECO:0000313" key="5">
    <source>
        <dbReference type="Proteomes" id="UP000340077"/>
    </source>
</evidence>
<comment type="similarity">
    <text evidence="1">Belongs to the IucA/IucC family.</text>
</comment>
<name>A0A5M3PME8_9GAMM</name>
<dbReference type="Pfam" id="PF04183">
    <property type="entry name" value="IucA_IucC"/>
    <property type="match status" value="1"/>
</dbReference>
<evidence type="ECO:0000259" key="3">
    <source>
        <dbReference type="Pfam" id="PF06276"/>
    </source>
</evidence>
<dbReference type="AlphaFoldDB" id="A0A5M3PME8"/>
<gene>
    <name evidence="4" type="ORF">MS5N3_14590</name>
</gene>
<dbReference type="InterPro" id="IPR037455">
    <property type="entry name" value="LucA/IucC-like"/>
</dbReference>
<comment type="caution">
    <text evidence="4">The sequence shown here is derived from an EMBL/GenBank/DDBJ whole genome shotgun (WGS) entry which is preliminary data.</text>
</comment>
<evidence type="ECO:0000313" key="4">
    <source>
        <dbReference type="EMBL" id="GBO84008.1"/>
    </source>
</evidence>
<feature type="domain" description="Aerobactin siderophore biosynthesis IucA/IucC N-terminal" evidence="2">
    <location>
        <begin position="153"/>
        <end position="379"/>
    </location>
</feature>
<dbReference type="Proteomes" id="UP000340077">
    <property type="component" value="Unassembled WGS sequence"/>
</dbReference>
<accession>A0A5M3PME8</accession>
<dbReference type="GO" id="GO:0019290">
    <property type="term" value="P:siderophore biosynthetic process"/>
    <property type="evidence" value="ECO:0007669"/>
    <property type="project" value="InterPro"/>
</dbReference>
<reference evidence="4 5" key="1">
    <citation type="journal article" date="2019" name="J. Gen. Appl. Microbiol.">
        <title>Aerobic degradation of cis-dichloroethene by the marine bacterium Marinobacter salsuginis strain 5N-3.</title>
        <authorList>
            <person name="Inoue Y."/>
            <person name="Fukunaga Y."/>
            <person name="Katsumata H."/>
            <person name="Ohji S."/>
            <person name="Hosoyama A."/>
            <person name="Mori K."/>
            <person name="Ando K."/>
        </authorList>
    </citation>
    <scope>NUCLEOTIDE SEQUENCE [LARGE SCALE GENOMIC DNA]</scope>
    <source>
        <strain evidence="4 5">5N-3</strain>
    </source>
</reference>
<organism evidence="4 5">
    <name type="scientific">Marinobacter salsuginis</name>
    <dbReference type="NCBI Taxonomy" id="418719"/>
    <lineage>
        <taxon>Bacteria</taxon>
        <taxon>Pseudomonadati</taxon>
        <taxon>Pseudomonadota</taxon>
        <taxon>Gammaproteobacteria</taxon>
        <taxon>Pseudomonadales</taxon>
        <taxon>Marinobacteraceae</taxon>
        <taxon>Marinobacter</taxon>
    </lineage>
</organism>
<dbReference type="PANTHER" id="PTHR34384:SF5">
    <property type="entry name" value="L-2,3-DIAMINOPROPANOATE--CITRATE LIGASE"/>
    <property type="match status" value="1"/>
</dbReference>
<sequence length="616" mass="69013">MGPSARAIAEHASFQAFLHCYLHEVDSGQWQAERVRTGDVAGRFVGPWVCELDLGSQSSRLAVDVLYRSAVGRHRYGRVRQWLAARHCWSDIEPFQALCLMVRELYSRSVGMVPELRKLRELEFLHRLTDSYGVMTRCVEHRRADPALSDNRFIASEQSLLFGHATHPTPKSRQGMSAWQQEAYAPELAGRFRLHYFLVRSDGVDEDSDGPLAAHAMAETLLSDGHGSLNLPPDHYLVPAHPLQAQYLQTQPAVMAAIAQGLIQPLGALGPAFSATSSVRTLYSEQSEWMLKFSIPVKVTNSLRVSKRHELKAGVAMSRLIRRTGFADSESRFRIIEDPAYLTVNLPGQRESGFEMIFRNNPFPPSQDGGIVSLAALTQDPLPGRHSRLLGLIEGMALNENRSLSAVARDWFQQYLTCAVAPALRLYDDHGIALEAHQQNSLLDISAGYPRRCFYRDNQGYYLSECRREELLSLCPDLRETPELFYRDAMIRDRFCYYLVVNQLFSVVARLGVDGALPEAQLLRQLRNFLRSLRATLSGPALALVSMVLEDSRLPYKGNLLTRVHDVDELNADLEMAVYTSIANPLYRLDQTEQLPNLASAMTEAGTMAEVGHGVA</sequence>
<dbReference type="EMBL" id="BGZH01000001">
    <property type="protein sequence ID" value="GBO84008.1"/>
    <property type="molecule type" value="Genomic_DNA"/>
</dbReference>
<evidence type="ECO:0000259" key="2">
    <source>
        <dbReference type="Pfam" id="PF04183"/>
    </source>
</evidence>
<protein>
    <submittedName>
        <fullName evidence="4">Petrobactin biosynthesis protein AsbA</fullName>
    </submittedName>
</protein>
<dbReference type="RefSeq" id="WP_069182085.1">
    <property type="nucleotide sequence ID" value="NZ_BGZH01000001.1"/>
</dbReference>
<dbReference type="GO" id="GO:0016881">
    <property type="term" value="F:acid-amino acid ligase activity"/>
    <property type="evidence" value="ECO:0007669"/>
    <property type="project" value="UniProtKB-ARBA"/>
</dbReference>
<dbReference type="InterPro" id="IPR022770">
    <property type="entry name" value="IucA/IucC-like_C"/>
</dbReference>
<feature type="domain" description="Aerobactin siderophore biosynthesis IucA/IucC-like C-terminal" evidence="3">
    <location>
        <begin position="410"/>
        <end position="570"/>
    </location>
</feature>
<dbReference type="PANTHER" id="PTHR34384">
    <property type="entry name" value="L-2,3-DIAMINOPROPANOATE--CITRATE LIGASE"/>
    <property type="match status" value="1"/>
</dbReference>
<dbReference type="Gene3D" id="1.10.510.40">
    <property type="match status" value="1"/>
</dbReference>
<proteinExistence type="inferred from homology"/>
<dbReference type="Pfam" id="PF06276">
    <property type="entry name" value="FhuF"/>
    <property type="match status" value="1"/>
</dbReference>